<reference evidence="2" key="1">
    <citation type="submission" date="2023-03" db="EMBL/GenBank/DDBJ databases">
        <title>Massive genome expansion in bonnet fungi (Mycena s.s.) driven by repeated elements and novel gene families across ecological guilds.</title>
        <authorList>
            <consortium name="Lawrence Berkeley National Laboratory"/>
            <person name="Harder C.B."/>
            <person name="Miyauchi S."/>
            <person name="Viragh M."/>
            <person name="Kuo A."/>
            <person name="Thoen E."/>
            <person name="Andreopoulos B."/>
            <person name="Lu D."/>
            <person name="Skrede I."/>
            <person name="Drula E."/>
            <person name="Henrissat B."/>
            <person name="Morin E."/>
            <person name="Kohler A."/>
            <person name="Barry K."/>
            <person name="LaButti K."/>
            <person name="Morin E."/>
            <person name="Salamov A."/>
            <person name="Lipzen A."/>
            <person name="Mereny Z."/>
            <person name="Hegedus B."/>
            <person name="Baldrian P."/>
            <person name="Stursova M."/>
            <person name="Weitz H."/>
            <person name="Taylor A."/>
            <person name="Grigoriev I.V."/>
            <person name="Nagy L.G."/>
            <person name="Martin F."/>
            <person name="Kauserud H."/>
        </authorList>
    </citation>
    <scope>NUCLEOTIDE SEQUENCE</scope>
    <source>
        <strain evidence="2">CBHHK002</strain>
    </source>
</reference>
<dbReference type="Proteomes" id="UP001218218">
    <property type="component" value="Unassembled WGS sequence"/>
</dbReference>
<feature type="region of interest" description="Disordered" evidence="1">
    <location>
        <begin position="671"/>
        <end position="700"/>
    </location>
</feature>
<evidence type="ECO:0008006" key="4">
    <source>
        <dbReference type="Google" id="ProtNLM"/>
    </source>
</evidence>
<sequence length="714" mass="81098">DRYHKFLRMTREWRHVRMLKRAGRGHDPTGVANTKPGECALLCPACPQPGKNLPANWQEAPESEQFLHGLYLAIDANFRLKRKDVSTEERDPGLGNGLAFFGDVKAYMEHVRRNWDQKQDRSHCVAHDAVDKPDRESRGTASSGIGAVDCARHNMKRPLAVGDLQLGERYLNMDYMFFRSIVHLPLIRFFVLYDIACQWHINIWKRLVEYQDPSITIDGKNKFFTFLVPKFHLPAHIEACNLKFSFHLTPDVGQTDGEAPERGWANANPLARSTKEMSRRDTLDDHFNDWNHKKIIAMGHTLRRKMEVAVPEMVKTREALADLEESLGTKVVEEWMAMALEWEADIAQPNPFETQRRDTHAAEVRAELAAEAAAREREAGAVRGDMHITELVGMGLQLEDQQRVLAFDVASTGLHPTDRQRRAIISKLTTRTLKPLHGLTCRSSILLRIAVRHPLSRPAPATAKQHVPRPHPSPRSAHSPPSQLRVGQAEEALHEVRRLLLVRTHVYKLKDTHSRGVRANMRSQDKIAALNGQVRRAADQYPRCASRLSRTGWCAEAGRVEEDAVGAQVRRPVRIEWAKVRARCHRWREEVDLLEAEMARVRTYLAWRAEWWKGQVGRRPALADAQLEGETAFALRQAAIQTQLAAGFADDWKSLPDLVAKGRRGELEDGAVELTAAENQDDSDEEESDEEEAAIGTLPQREIKTTYVDEVLEM</sequence>
<evidence type="ECO:0000313" key="2">
    <source>
        <dbReference type="EMBL" id="KAJ7301832.1"/>
    </source>
</evidence>
<dbReference type="InterPro" id="IPR040521">
    <property type="entry name" value="KDZ"/>
</dbReference>
<name>A0AAD6YYM2_9AGAR</name>
<proteinExistence type="predicted"/>
<feature type="compositionally biased region" description="Acidic residues" evidence="1">
    <location>
        <begin position="679"/>
        <end position="693"/>
    </location>
</feature>
<organism evidence="2 3">
    <name type="scientific">Mycena albidolilacea</name>
    <dbReference type="NCBI Taxonomy" id="1033008"/>
    <lineage>
        <taxon>Eukaryota</taxon>
        <taxon>Fungi</taxon>
        <taxon>Dikarya</taxon>
        <taxon>Basidiomycota</taxon>
        <taxon>Agaricomycotina</taxon>
        <taxon>Agaricomycetes</taxon>
        <taxon>Agaricomycetidae</taxon>
        <taxon>Agaricales</taxon>
        <taxon>Marasmiineae</taxon>
        <taxon>Mycenaceae</taxon>
        <taxon>Mycena</taxon>
    </lineage>
</organism>
<evidence type="ECO:0000313" key="3">
    <source>
        <dbReference type="Proteomes" id="UP001218218"/>
    </source>
</evidence>
<protein>
    <recommendedName>
        <fullName evidence="4">CxC2-like cysteine cluster KDZ transposase-associated domain-containing protein</fullName>
    </recommendedName>
</protein>
<gene>
    <name evidence="2" type="ORF">DFH08DRAFT_723819</name>
</gene>
<dbReference type="PANTHER" id="PTHR33104:SF2">
    <property type="entry name" value="CXC3 LIKE CYSTEINE CLUSTER DOMAIN-CONTAINING PROTEIN"/>
    <property type="match status" value="1"/>
</dbReference>
<evidence type="ECO:0000256" key="1">
    <source>
        <dbReference type="SAM" id="MobiDB-lite"/>
    </source>
</evidence>
<dbReference type="Pfam" id="PF18758">
    <property type="entry name" value="KDZ"/>
    <property type="match status" value="1"/>
</dbReference>
<dbReference type="AlphaFoldDB" id="A0AAD6YYM2"/>
<comment type="caution">
    <text evidence="2">The sequence shown here is derived from an EMBL/GenBank/DDBJ whole genome shotgun (WGS) entry which is preliminary data.</text>
</comment>
<feature type="non-terminal residue" evidence="2">
    <location>
        <position position="714"/>
    </location>
</feature>
<dbReference type="PANTHER" id="PTHR33104">
    <property type="entry name" value="SI:DKEY-29D5.2"/>
    <property type="match status" value="1"/>
</dbReference>
<keyword evidence="3" id="KW-1185">Reference proteome</keyword>
<feature type="region of interest" description="Disordered" evidence="1">
    <location>
        <begin position="456"/>
        <end position="486"/>
    </location>
</feature>
<dbReference type="EMBL" id="JARIHO010000126">
    <property type="protein sequence ID" value="KAJ7301832.1"/>
    <property type="molecule type" value="Genomic_DNA"/>
</dbReference>
<accession>A0AAD6YYM2</accession>